<evidence type="ECO:0000313" key="4">
    <source>
        <dbReference type="EMBL" id="KAG2321835.1"/>
    </source>
</evidence>
<feature type="region of interest" description="Disordered" evidence="3">
    <location>
        <begin position="49"/>
        <end position="91"/>
    </location>
</feature>
<dbReference type="OrthoDB" id="10442135at2759"/>
<protein>
    <submittedName>
        <fullName evidence="4">Uncharacterized protein</fullName>
    </submittedName>
</protein>
<evidence type="ECO:0000313" key="5">
    <source>
        <dbReference type="Proteomes" id="UP000886595"/>
    </source>
</evidence>
<feature type="compositionally biased region" description="Polar residues" evidence="3">
    <location>
        <begin position="14"/>
        <end position="30"/>
    </location>
</feature>
<name>A0A8X8B405_BRACI</name>
<accession>A0A8X8B405</accession>
<organism evidence="4 5">
    <name type="scientific">Brassica carinata</name>
    <name type="common">Ethiopian mustard</name>
    <name type="synonym">Abyssinian cabbage</name>
    <dbReference type="NCBI Taxonomy" id="52824"/>
    <lineage>
        <taxon>Eukaryota</taxon>
        <taxon>Viridiplantae</taxon>
        <taxon>Streptophyta</taxon>
        <taxon>Embryophyta</taxon>
        <taxon>Tracheophyta</taxon>
        <taxon>Spermatophyta</taxon>
        <taxon>Magnoliopsida</taxon>
        <taxon>eudicotyledons</taxon>
        <taxon>Gunneridae</taxon>
        <taxon>Pentapetalae</taxon>
        <taxon>rosids</taxon>
        <taxon>malvids</taxon>
        <taxon>Brassicales</taxon>
        <taxon>Brassicaceae</taxon>
        <taxon>Brassiceae</taxon>
        <taxon>Brassica</taxon>
    </lineage>
</organism>
<feature type="region of interest" description="Disordered" evidence="3">
    <location>
        <begin position="156"/>
        <end position="175"/>
    </location>
</feature>
<feature type="compositionally biased region" description="Basic and acidic residues" evidence="3">
    <location>
        <begin position="49"/>
        <end position="59"/>
    </location>
</feature>
<feature type="compositionally biased region" description="Basic and acidic residues" evidence="3">
    <location>
        <begin position="1"/>
        <end position="13"/>
    </location>
</feature>
<feature type="compositionally biased region" description="Basic and acidic residues" evidence="3">
    <location>
        <begin position="78"/>
        <end position="91"/>
    </location>
</feature>
<feature type="region of interest" description="Disordered" evidence="3">
    <location>
        <begin position="1"/>
        <end position="30"/>
    </location>
</feature>
<dbReference type="Proteomes" id="UP000886595">
    <property type="component" value="Unassembled WGS sequence"/>
</dbReference>
<keyword evidence="2" id="KW-0175">Coiled coil</keyword>
<proteinExistence type="inferred from homology"/>
<evidence type="ECO:0000256" key="1">
    <source>
        <dbReference type="ARBA" id="ARBA00009778"/>
    </source>
</evidence>
<comment type="caution">
    <text evidence="4">The sequence shown here is derived from an EMBL/GenBank/DDBJ whole genome shotgun (WGS) entry which is preliminary data.</text>
</comment>
<evidence type="ECO:0000256" key="3">
    <source>
        <dbReference type="SAM" id="MobiDB-lite"/>
    </source>
</evidence>
<dbReference type="EMBL" id="JAAMPC010000003">
    <property type="protein sequence ID" value="KAG2321835.1"/>
    <property type="molecule type" value="Genomic_DNA"/>
</dbReference>
<dbReference type="AlphaFoldDB" id="A0A8X8B405"/>
<comment type="similarity">
    <text evidence="1">Belongs to the ICR family.</text>
</comment>
<keyword evidence="5" id="KW-1185">Reference proteome</keyword>
<dbReference type="PANTHER" id="PTHR34224:SF8">
    <property type="entry name" value="INTERACTOR OF CONSTITUTIVE ACTIVE ROPS 1"/>
    <property type="match status" value="1"/>
</dbReference>
<feature type="compositionally biased region" description="Basic and acidic residues" evidence="3">
    <location>
        <begin position="161"/>
        <end position="175"/>
    </location>
</feature>
<sequence length="175" mass="19561">MAPGTHDWREFKLQDTTTISQTTKGLESQLGQAQEELRLLKEQLATEAVKKQAQDELHHNTKPNPLAGVEGSASEAEVIDRNEIPGDVEKETDVFEVPVEQEDPRSGNEEAERLLAKGDEIKMLKSRLYDMEKEHDSLGKENESLKSQLSDLVSDMSNVKANEDEMASKVSRIGE</sequence>
<evidence type="ECO:0000256" key="2">
    <source>
        <dbReference type="ARBA" id="ARBA00023054"/>
    </source>
</evidence>
<reference evidence="4 5" key="1">
    <citation type="submission" date="2020-02" db="EMBL/GenBank/DDBJ databases">
        <authorList>
            <person name="Ma Q."/>
            <person name="Huang Y."/>
            <person name="Song X."/>
            <person name="Pei D."/>
        </authorList>
    </citation>
    <scope>NUCLEOTIDE SEQUENCE [LARGE SCALE GENOMIC DNA]</scope>
    <source>
        <strain evidence="4">Sxm20200214</strain>
        <tissue evidence="4">Leaf</tissue>
    </source>
</reference>
<dbReference type="PANTHER" id="PTHR34224">
    <property type="entry name" value="INTERACTOR OF CONSTITUTIVE ACTIVE ROPS 2, CHLOROPLASTIC-RELATED"/>
    <property type="match status" value="1"/>
</dbReference>
<gene>
    <name evidence="4" type="ORF">Bca52824_015048</name>
</gene>
<dbReference type="InterPro" id="IPR029688">
    <property type="entry name" value="ICR"/>
</dbReference>